<dbReference type="Proteomes" id="UP000501063">
    <property type="component" value="Chromosome"/>
</dbReference>
<organism evidence="1 2">
    <name type="scientific">Pseudomonas nitroreducens</name>
    <dbReference type="NCBI Taxonomy" id="46680"/>
    <lineage>
        <taxon>Bacteria</taxon>
        <taxon>Pseudomonadati</taxon>
        <taxon>Pseudomonadota</taxon>
        <taxon>Gammaproteobacteria</taxon>
        <taxon>Pseudomonadales</taxon>
        <taxon>Pseudomonadaceae</taxon>
        <taxon>Pseudomonas</taxon>
    </lineage>
</organism>
<dbReference type="InterPro" id="IPR006521">
    <property type="entry name" value="Tail_protein_I"/>
</dbReference>
<dbReference type="Pfam" id="PF09684">
    <property type="entry name" value="Tail_P2_I"/>
    <property type="match status" value="1"/>
</dbReference>
<evidence type="ECO:0000313" key="2">
    <source>
        <dbReference type="Proteomes" id="UP000501063"/>
    </source>
</evidence>
<dbReference type="AlphaFoldDB" id="A0A6G6IXR9"/>
<dbReference type="EMBL" id="CP049140">
    <property type="protein sequence ID" value="QIE87031.1"/>
    <property type="molecule type" value="Genomic_DNA"/>
</dbReference>
<name>A0A6G6IXR9_PSENT</name>
<protein>
    <submittedName>
        <fullName evidence="1">Phage tail protein I</fullName>
    </submittedName>
</protein>
<dbReference type="RefSeq" id="WP_024763263.1">
    <property type="nucleotide sequence ID" value="NZ_CP049140.1"/>
</dbReference>
<dbReference type="NCBIfam" id="TIGR01634">
    <property type="entry name" value="tail_P2_I"/>
    <property type="match status" value="1"/>
</dbReference>
<proteinExistence type="predicted"/>
<accession>A0A6G6IXR9</accession>
<gene>
    <name evidence="1" type="ORF">G5B91_12445</name>
</gene>
<evidence type="ECO:0000313" key="1">
    <source>
        <dbReference type="EMBL" id="QIE87031.1"/>
    </source>
</evidence>
<reference evidence="1 2" key="1">
    <citation type="submission" date="2020-02" db="EMBL/GenBank/DDBJ databases">
        <title>Integrative conjugative elements (ICEs) and plasmids drive adaptation of Pseudomonas nitroreducens strain HBP1 to wastewater environment.</title>
        <authorList>
            <person name="Sentchilo V."/>
            <person name="Carraro N."/>
            <person name="Bertelli C."/>
            <person name="van der Meer J.R."/>
        </authorList>
    </citation>
    <scope>NUCLEOTIDE SEQUENCE [LARGE SCALE GENOMIC DNA]</scope>
    <source>
        <strain evidence="1 2">HBP1</strain>
    </source>
</reference>
<sequence length="208" mass="23125">MAAFYPLLPGNSTQLERLAAQALAEIQRVPIPLRKLVNPDTCPVKLLPYLAWAFSVDRWDSAWPEAAKRAAIRSAYFIHSRKGTIGALRRVVEPLGYLIEVREWWQLAPAGVPGTFALVVGVLDSGITDEMYAELSWLIDDAKPLTRHLIGLDISLEVQGRIPVTAAQYDGDTLTVYPYLPETIEVTGVLSMPGREHTIDTVSVYPWQ</sequence>
<dbReference type="KEGG" id="pnt:G5B91_12445"/>